<dbReference type="AlphaFoldDB" id="A0A0E3M6T6"/>
<keyword evidence="3" id="KW-1185">Reference proteome</keyword>
<dbReference type="InterPro" id="IPR027275">
    <property type="entry name" value="PRC-brl_dom"/>
</dbReference>
<dbReference type="InterPro" id="IPR011033">
    <property type="entry name" value="PRC_barrel-like_sf"/>
</dbReference>
<protein>
    <submittedName>
        <fullName evidence="2">Sporulation protein, YlmC/YmxH family</fullName>
    </submittedName>
</protein>
<dbReference type="EMBL" id="CP009933">
    <property type="protein sequence ID" value="AKA69988.1"/>
    <property type="molecule type" value="Genomic_DNA"/>
</dbReference>
<gene>
    <name evidence="2" type="ORF">CSCA_2863</name>
</gene>
<feature type="domain" description="PRC-barrel" evidence="1">
    <location>
        <begin position="7"/>
        <end position="80"/>
    </location>
</feature>
<dbReference type="STRING" id="1548.CSCA_2863"/>
<evidence type="ECO:0000313" key="2">
    <source>
        <dbReference type="EMBL" id="AKA69988.1"/>
    </source>
</evidence>
<dbReference type="PANTHER" id="PTHR40061">
    <property type="entry name" value="SPORULATION PROTEIN YLMC-RELATED"/>
    <property type="match status" value="1"/>
</dbReference>
<proteinExistence type="predicted"/>
<dbReference type="NCBIfam" id="TIGR02888">
    <property type="entry name" value="spore_YlmC_YmxH"/>
    <property type="match status" value="1"/>
</dbReference>
<sequence>MEDEKGLYSISNLRSMEIIEINTGAKLGFIKDLKVDCDESKVISIIIPSGKMSWFGKSDDIEIPWENIKKIGIDVVLVETNDFAIKD</sequence>
<dbReference type="KEGG" id="csq:CSCA_2863"/>
<dbReference type="SUPFAM" id="SSF50346">
    <property type="entry name" value="PRC-barrel domain"/>
    <property type="match status" value="1"/>
</dbReference>
<name>A0A0E3M6T6_CLOSL</name>
<accession>A0A0E3M6T6</accession>
<dbReference type="InterPro" id="IPR014238">
    <property type="entry name" value="Spore_YlmC/YmxH"/>
</dbReference>
<reference evidence="2 3" key="1">
    <citation type="journal article" date="2015" name="J. Biotechnol.">
        <title>Complete genome sequence of a malodorant-producing acetogen, Clostridium scatologenes ATCC 25775(T).</title>
        <authorList>
            <person name="Zhu Z."/>
            <person name="Guo T."/>
            <person name="Zheng H."/>
            <person name="Song T."/>
            <person name="Ouyang P."/>
            <person name="Xie J."/>
        </authorList>
    </citation>
    <scope>NUCLEOTIDE SEQUENCE [LARGE SCALE GENOMIC DNA]</scope>
    <source>
        <strain evidence="2 3">ATCC 25775</strain>
    </source>
</reference>
<dbReference type="Pfam" id="PF05239">
    <property type="entry name" value="PRC"/>
    <property type="match status" value="1"/>
</dbReference>
<dbReference type="HOGENOM" id="CLU_161336_1_0_9"/>
<dbReference type="Proteomes" id="UP000033115">
    <property type="component" value="Chromosome"/>
</dbReference>
<evidence type="ECO:0000259" key="1">
    <source>
        <dbReference type="Pfam" id="PF05239"/>
    </source>
</evidence>
<evidence type="ECO:0000313" key="3">
    <source>
        <dbReference type="Proteomes" id="UP000033115"/>
    </source>
</evidence>
<dbReference type="Gene3D" id="2.30.30.240">
    <property type="entry name" value="PRC-barrel domain"/>
    <property type="match status" value="1"/>
</dbReference>
<dbReference type="PANTHER" id="PTHR40061:SF1">
    <property type="entry name" value="SPORULATION PROTEIN YLMC-RELATED"/>
    <property type="match status" value="1"/>
</dbReference>
<dbReference type="RefSeq" id="WP_029161430.1">
    <property type="nucleotide sequence ID" value="NZ_CP009933.1"/>
</dbReference>
<organism evidence="2 3">
    <name type="scientific">Clostridium scatologenes</name>
    <dbReference type="NCBI Taxonomy" id="1548"/>
    <lineage>
        <taxon>Bacteria</taxon>
        <taxon>Bacillati</taxon>
        <taxon>Bacillota</taxon>
        <taxon>Clostridia</taxon>
        <taxon>Eubacteriales</taxon>
        <taxon>Clostridiaceae</taxon>
        <taxon>Clostridium</taxon>
    </lineage>
</organism>